<name>A0ACC2JYI5_9PEZI</name>
<evidence type="ECO:0000313" key="1">
    <source>
        <dbReference type="EMBL" id="KAJ8132588.1"/>
    </source>
</evidence>
<keyword evidence="2" id="KW-1185">Reference proteome</keyword>
<sequence>MHQRAEPVHVRSSSDPSSSLRTGKCLAWPPTGPAGDLALAQGSAYSVMQHCLVLMELVAADQPASSLEL</sequence>
<comment type="caution">
    <text evidence="1">The sequence shown here is derived from an EMBL/GenBank/DDBJ whole genome shotgun (WGS) entry which is preliminary data.</text>
</comment>
<gene>
    <name evidence="1" type="ORF">O1611_g1042</name>
</gene>
<dbReference type="Proteomes" id="UP001153332">
    <property type="component" value="Unassembled WGS sequence"/>
</dbReference>
<dbReference type="EMBL" id="JAPUUL010000109">
    <property type="protein sequence ID" value="KAJ8132588.1"/>
    <property type="molecule type" value="Genomic_DNA"/>
</dbReference>
<protein>
    <submittedName>
        <fullName evidence="1">Uncharacterized protein</fullName>
    </submittedName>
</protein>
<accession>A0ACC2JYI5</accession>
<evidence type="ECO:0000313" key="2">
    <source>
        <dbReference type="Proteomes" id="UP001153332"/>
    </source>
</evidence>
<proteinExistence type="predicted"/>
<reference evidence="1" key="1">
    <citation type="submission" date="2022-12" db="EMBL/GenBank/DDBJ databases">
        <title>Genome Sequence of Lasiodiplodia mahajangana.</title>
        <authorList>
            <person name="Buettner E."/>
        </authorList>
    </citation>
    <scope>NUCLEOTIDE SEQUENCE</scope>
    <source>
        <strain evidence="1">VT137</strain>
    </source>
</reference>
<organism evidence="1 2">
    <name type="scientific">Lasiodiplodia mahajangana</name>
    <dbReference type="NCBI Taxonomy" id="1108764"/>
    <lineage>
        <taxon>Eukaryota</taxon>
        <taxon>Fungi</taxon>
        <taxon>Dikarya</taxon>
        <taxon>Ascomycota</taxon>
        <taxon>Pezizomycotina</taxon>
        <taxon>Dothideomycetes</taxon>
        <taxon>Dothideomycetes incertae sedis</taxon>
        <taxon>Botryosphaeriales</taxon>
        <taxon>Botryosphaeriaceae</taxon>
        <taxon>Lasiodiplodia</taxon>
    </lineage>
</organism>